<dbReference type="Gene3D" id="3.40.630.30">
    <property type="match status" value="1"/>
</dbReference>
<dbReference type="OrthoDB" id="9796171at2"/>
<dbReference type="InterPro" id="IPR000182">
    <property type="entry name" value="GNAT_dom"/>
</dbReference>
<dbReference type="PROSITE" id="PS50995">
    <property type="entry name" value="HTH_MARR_2"/>
    <property type="match status" value="1"/>
</dbReference>
<dbReference type="PANTHER" id="PTHR33164:SF101">
    <property type="entry name" value="TRANSCRIPTIONAL REPRESSOR MPRA"/>
    <property type="match status" value="1"/>
</dbReference>
<dbReference type="RefSeq" id="WP_078001692.1">
    <property type="nucleotide sequence ID" value="NZ_MRUL01000002.1"/>
</dbReference>
<protein>
    <submittedName>
        <fullName evidence="3">Histone acetyltransferase</fullName>
    </submittedName>
</protein>
<sequence length="299" mass="32718">MSAIAQIRAELRSLVRELGLLDKNCFHSGLSLTQAHLLNYLAKNGQTSFAELCRQLNMDKASLSRTLSVLTAKRYVLPCAAPGDRRQKNFHLTLGGEQMLRAADSAADSELASVEDHLSAQDVEEAVAGLRALRIGAFRRNVGRQPERICIDALSDSYRGEVDALLFDTFCTGQNIPPGLLPVAPEHESKWWIARSGELLLGVAASWRVDGIWHWGRFAVDSKYRRLGVGQRLALASLRELLVDSDEVIIEARETTVKIISRLGGKTSGPPVDFYGAPVTPMRLVKDEFAAACASLPAP</sequence>
<dbReference type="CDD" id="cd04301">
    <property type="entry name" value="NAT_SF"/>
    <property type="match status" value="1"/>
</dbReference>
<dbReference type="InterPro" id="IPR036390">
    <property type="entry name" value="WH_DNA-bd_sf"/>
</dbReference>
<dbReference type="SMART" id="SM00347">
    <property type="entry name" value="HTH_MARR"/>
    <property type="match status" value="1"/>
</dbReference>
<keyword evidence="4" id="KW-1185">Reference proteome</keyword>
<dbReference type="GO" id="GO:0006950">
    <property type="term" value="P:response to stress"/>
    <property type="evidence" value="ECO:0007669"/>
    <property type="project" value="TreeGrafter"/>
</dbReference>
<evidence type="ECO:0000259" key="2">
    <source>
        <dbReference type="PROSITE" id="PS51186"/>
    </source>
</evidence>
<dbReference type="InterPro" id="IPR016181">
    <property type="entry name" value="Acyl_CoA_acyltransferase"/>
</dbReference>
<evidence type="ECO:0000313" key="4">
    <source>
        <dbReference type="Proteomes" id="UP000190667"/>
    </source>
</evidence>
<feature type="domain" description="HTH marR-type" evidence="1">
    <location>
        <begin position="1"/>
        <end position="135"/>
    </location>
</feature>
<dbReference type="SUPFAM" id="SSF55729">
    <property type="entry name" value="Acyl-CoA N-acyltransferases (Nat)"/>
    <property type="match status" value="1"/>
</dbReference>
<dbReference type="Pfam" id="PF12802">
    <property type="entry name" value="MarR_2"/>
    <property type="match status" value="1"/>
</dbReference>
<reference evidence="3 4" key="1">
    <citation type="submission" date="2016-12" db="EMBL/GenBank/DDBJ databases">
        <title>Izhakiella australiana sp. nov. of genus Izhakiella isolated from Australian desert.</title>
        <authorList>
            <person name="Ji M."/>
        </authorList>
    </citation>
    <scope>NUCLEOTIDE SEQUENCE [LARGE SCALE GENOMIC DNA]</scope>
    <source>
        <strain evidence="3 4">D4N98</strain>
    </source>
</reference>
<feature type="domain" description="N-acetyltransferase" evidence="2">
    <location>
        <begin position="149"/>
        <end position="287"/>
    </location>
</feature>
<dbReference type="GO" id="GO:0016747">
    <property type="term" value="F:acyltransferase activity, transferring groups other than amino-acyl groups"/>
    <property type="evidence" value="ECO:0007669"/>
    <property type="project" value="InterPro"/>
</dbReference>
<comment type="caution">
    <text evidence="3">The sequence shown here is derived from an EMBL/GenBank/DDBJ whole genome shotgun (WGS) entry which is preliminary data.</text>
</comment>
<proteinExistence type="predicted"/>
<dbReference type="PANTHER" id="PTHR33164">
    <property type="entry name" value="TRANSCRIPTIONAL REGULATOR, MARR FAMILY"/>
    <property type="match status" value="1"/>
</dbReference>
<dbReference type="InterPro" id="IPR039422">
    <property type="entry name" value="MarR/SlyA-like"/>
</dbReference>
<dbReference type="Proteomes" id="UP000190667">
    <property type="component" value="Unassembled WGS sequence"/>
</dbReference>
<dbReference type="EMBL" id="MRUL01000002">
    <property type="protein sequence ID" value="OON41439.1"/>
    <property type="molecule type" value="Genomic_DNA"/>
</dbReference>
<dbReference type="Pfam" id="PF13673">
    <property type="entry name" value="Acetyltransf_10"/>
    <property type="match status" value="1"/>
</dbReference>
<keyword evidence="3" id="KW-0808">Transferase</keyword>
<accession>A0A1S8YQL2</accession>
<dbReference type="SUPFAM" id="SSF46785">
    <property type="entry name" value="Winged helix' DNA-binding domain"/>
    <property type="match status" value="1"/>
</dbReference>
<name>A0A1S8YQL2_9GAMM</name>
<dbReference type="InterPro" id="IPR036388">
    <property type="entry name" value="WH-like_DNA-bd_sf"/>
</dbReference>
<gene>
    <name evidence="3" type="ORF">BTJ39_05640</name>
</gene>
<evidence type="ECO:0000259" key="1">
    <source>
        <dbReference type="PROSITE" id="PS50995"/>
    </source>
</evidence>
<dbReference type="Gene3D" id="1.10.10.10">
    <property type="entry name" value="Winged helix-like DNA-binding domain superfamily/Winged helix DNA-binding domain"/>
    <property type="match status" value="1"/>
</dbReference>
<dbReference type="PROSITE" id="PS51186">
    <property type="entry name" value="GNAT"/>
    <property type="match status" value="1"/>
</dbReference>
<dbReference type="STRING" id="1926881.BTJ39_05640"/>
<dbReference type="GO" id="GO:0003700">
    <property type="term" value="F:DNA-binding transcription factor activity"/>
    <property type="evidence" value="ECO:0007669"/>
    <property type="project" value="InterPro"/>
</dbReference>
<dbReference type="AlphaFoldDB" id="A0A1S8YQL2"/>
<evidence type="ECO:0000313" key="3">
    <source>
        <dbReference type="EMBL" id="OON41439.1"/>
    </source>
</evidence>
<organism evidence="3 4">
    <name type="scientific">Izhakiella australiensis</name>
    <dbReference type="NCBI Taxonomy" id="1926881"/>
    <lineage>
        <taxon>Bacteria</taxon>
        <taxon>Pseudomonadati</taxon>
        <taxon>Pseudomonadota</taxon>
        <taxon>Gammaproteobacteria</taxon>
        <taxon>Enterobacterales</taxon>
        <taxon>Erwiniaceae</taxon>
        <taxon>Izhakiella</taxon>
    </lineage>
</organism>
<dbReference type="InterPro" id="IPR000835">
    <property type="entry name" value="HTH_MarR-typ"/>
</dbReference>